<gene>
    <name evidence="3" type="ORF">TPSB3V08_LOCUS5467</name>
</gene>
<protein>
    <submittedName>
        <fullName evidence="3">Uncharacterized protein</fullName>
    </submittedName>
</protein>
<dbReference type="EMBL" id="OD002917">
    <property type="protein sequence ID" value="CAD7406556.1"/>
    <property type="molecule type" value="Genomic_DNA"/>
</dbReference>
<reference evidence="3" key="1">
    <citation type="submission" date="2020-11" db="EMBL/GenBank/DDBJ databases">
        <authorList>
            <person name="Tran Van P."/>
        </authorList>
    </citation>
    <scope>NUCLEOTIDE SEQUENCE</scope>
</reference>
<dbReference type="Pfam" id="PF12799">
    <property type="entry name" value="LRR_4"/>
    <property type="match status" value="1"/>
</dbReference>
<name>A0A7R9H3H2_TIMPO</name>
<evidence type="ECO:0000256" key="1">
    <source>
        <dbReference type="ARBA" id="ARBA00022614"/>
    </source>
</evidence>
<keyword evidence="2" id="KW-0677">Repeat</keyword>
<accession>A0A7R9H3H2</accession>
<proteinExistence type="predicted"/>
<dbReference type="SMART" id="SM00365">
    <property type="entry name" value="LRR_SD22"/>
    <property type="match status" value="3"/>
</dbReference>
<sequence length="368" mass="42294">MEENYVKFQTMTLSQSLAKKTVSRIGGERFFVVEETKSLFQKITKFTKIKKEKVEMKHTQRKKVDSTRKTDADDNNDVCDVTSGSEKELYLYYSDIRSLTSLHKMYKSLTKLVVIGQPLTSLSGVEKLNHLKELWVVECHIQETHFQPPTPRPQPAIEQYLACVRFLLAKLVPTSVGRGVSCGQHDKPFSRRSQFSIPQPNPSMFVFYRLNASQRNYSSPMASLVLTDNSQLTTSHKNVDPSWQRSRNQVSAILISCLIIRQDTSSIESCSKMEKLYLYSNRIKRIPKLDTMTNLTTLWLSGNKIKYIENLDCNQELQELYLSNNSISELSPALQRNRKLAVLNISGNPIYRLRDTIDRYSTTVDITI</sequence>
<evidence type="ECO:0000256" key="2">
    <source>
        <dbReference type="ARBA" id="ARBA00022737"/>
    </source>
</evidence>
<dbReference type="InterPro" id="IPR032675">
    <property type="entry name" value="LRR_dom_sf"/>
</dbReference>
<dbReference type="PANTHER" id="PTHR46652">
    <property type="entry name" value="LEUCINE-RICH REPEAT AND IQ DOMAIN-CONTAINING PROTEIN 1-RELATED"/>
    <property type="match status" value="1"/>
</dbReference>
<dbReference type="PANTHER" id="PTHR46652:SF8">
    <property type="entry name" value="LEUCINE RICH REPEAT CONTAINING 23"/>
    <property type="match status" value="1"/>
</dbReference>
<dbReference type="InterPro" id="IPR025875">
    <property type="entry name" value="Leu-rich_rpt_4"/>
</dbReference>
<evidence type="ECO:0000313" key="3">
    <source>
        <dbReference type="EMBL" id="CAD7406556.1"/>
    </source>
</evidence>
<dbReference type="SUPFAM" id="SSF52058">
    <property type="entry name" value="L domain-like"/>
    <property type="match status" value="1"/>
</dbReference>
<dbReference type="Pfam" id="PF00560">
    <property type="entry name" value="LRR_1"/>
    <property type="match status" value="1"/>
</dbReference>
<dbReference type="AlphaFoldDB" id="A0A7R9H3H2"/>
<dbReference type="PROSITE" id="PS51450">
    <property type="entry name" value="LRR"/>
    <property type="match status" value="3"/>
</dbReference>
<organism evidence="3">
    <name type="scientific">Timema poppense</name>
    <name type="common">Walking stick</name>
    <dbReference type="NCBI Taxonomy" id="170557"/>
    <lineage>
        <taxon>Eukaryota</taxon>
        <taxon>Metazoa</taxon>
        <taxon>Ecdysozoa</taxon>
        <taxon>Arthropoda</taxon>
        <taxon>Hexapoda</taxon>
        <taxon>Insecta</taxon>
        <taxon>Pterygota</taxon>
        <taxon>Neoptera</taxon>
        <taxon>Polyneoptera</taxon>
        <taxon>Phasmatodea</taxon>
        <taxon>Timematodea</taxon>
        <taxon>Timematoidea</taxon>
        <taxon>Timematidae</taxon>
        <taxon>Timema</taxon>
    </lineage>
</organism>
<dbReference type="InterPro" id="IPR050836">
    <property type="entry name" value="SDS22/Internalin_LRR"/>
</dbReference>
<dbReference type="Gene3D" id="3.80.10.10">
    <property type="entry name" value="Ribonuclease Inhibitor"/>
    <property type="match status" value="2"/>
</dbReference>
<dbReference type="InterPro" id="IPR001611">
    <property type="entry name" value="Leu-rich_rpt"/>
</dbReference>
<keyword evidence="1" id="KW-0433">Leucine-rich repeat</keyword>